<dbReference type="PANTHER" id="PTHR10504">
    <property type="entry name" value="BACTERICIDAL PERMEABILITY-INCREASING BPI PROTEIN-RELATED"/>
    <property type="match status" value="1"/>
</dbReference>
<dbReference type="Gene3D" id="3.15.20.10">
    <property type="entry name" value="Bactericidal permeability-increasing protein, domain 2"/>
    <property type="match status" value="1"/>
</dbReference>
<evidence type="ECO:0000313" key="6">
    <source>
        <dbReference type="Proteomes" id="UP000095287"/>
    </source>
</evidence>
<evidence type="ECO:0000259" key="5">
    <source>
        <dbReference type="SMART" id="SM00329"/>
    </source>
</evidence>
<dbReference type="Proteomes" id="UP000095287">
    <property type="component" value="Unplaced"/>
</dbReference>
<feature type="chain" id="PRO_5009314103" evidence="3">
    <location>
        <begin position="22"/>
        <end position="493"/>
    </location>
</feature>
<comment type="similarity">
    <text evidence="1">Belongs to the BPI/LBP/Plunc superfamily. BPI/LBP family.</text>
</comment>
<keyword evidence="6" id="KW-1185">Reference proteome</keyword>
<proteinExistence type="inferred from homology"/>
<dbReference type="Pfam" id="PF02886">
    <property type="entry name" value="LBP_BPI_CETP_C"/>
    <property type="match status" value="1"/>
</dbReference>
<dbReference type="Gene3D" id="3.15.10.10">
    <property type="entry name" value="Bactericidal permeability-increasing protein, domain 1"/>
    <property type="match status" value="1"/>
</dbReference>
<dbReference type="InterPro" id="IPR017942">
    <property type="entry name" value="Lipid-bd_serum_glycop_N"/>
</dbReference>
<dbReference type="SUPFAM" id="SSF55394">
    <property type="entry name" value="Bactericidal permeability-increasing protein, BPI"/>
    <property type="match status" value="2"/>
</dbReference>
<dbReference type="GO" id="GO:0008289">
    <property type="term" value="F:lipid binding"/>
    <property type="evidence" value="ECO:0007669"/>
    <property type="project" value="InterPro"/>
</dbReference>
<dbReference type="SMART" id="SM00329">
    <property type="entry name" value="BPI2"/>
    <property type="match status" value="1"/>
</dbReference>
<feature type="domain" description="Lipid-binding serum glycoprotein N-terminal" evidence="4">
    <location>
        <begin position="29"/>
        <end position="255"/>
    </location>
</feature>
<dbReference type="AlphaFoldDB" id="A0A1I7ZZJ1"/>
<feature type="domain" description="Lipid-binding serum glycoprotein C-terminal" evidence="5">
    <location>
        <begin position="271"/>
        <end position="487"/>
    </location>
</feature>
<dbReference type="SMART" id="SM00328">
    <property type="entry name" value="BPI1"/>
    <property type="match status" value="1"/>
</dbReference>
<protein>
    <submittedName>
        <fullName evidence="7">BPI2 domain-containing protein</fullName>
    </submittedName>
</protein>
<evidence type="ECO:0000256" key="2">
    <source>
        <dbReference type="ARBA" id="ARBA00023157"/>
    </source>
</evidence>
<dbReference type="InterPro" id="IPR017943">
    <property type="entry name" value="Bactericidal_perm-incr_a/b_dom"/>
</dbReference>
<keyword evidence="3" id="KW-0732">Signal</keyword>
<evidence type="ECO:0000313" key="7">
    <source>
        <dbReference type="WBParaSite" id="L893_g3119.t2"/>
    </source>
</evidence>
<dbReference type="InterPro" id="IPR032942">
    <property type="entry name" value="BPI/LBP/Plunc"/>
</dbReference>
<evidence type="ECO:0000256" key="1">
    <source>
        <dbReference type="ARBA" id="ARBA00007292"/>
    </source>
</evidence>
<dbReference type="InterPro" id="IPR001124">
    <property type="entry name" value="Lipid-bd_serum_glycop_C"/>
</dbReference>
<accession>A0A1I7ZZJ1</accession>
<dbReference type="WBParaSite" id="L893_g3119.t2">
    <property type="protein sequence ID" value="L893_g3119.t2"/>
    <property type="gene ID" value="L893_g3119"/>
</dbReference>
<keyword evidence="2" id="KW-1015">Disulfide bond</keyword>
<reference evidence="7" key="1">
    <citation type="submission" date="2016-11" db="UniProtKB">
        <authorList>
            <consortium name="WormBaseParasite"/>
        </authorList>
    </citation>
    <scope>IDENTIFICATION</scope>
</reference>
<feature type="signal peptide" evidence="3">
    <location>
        <begin position="1"/>
        <end position="21"/>
    </location>
</feature>
<evidence type="ECO:0000259" key="4">
    <source>
        <dbReference type="SMART" id="SM00328"/>
    </source>
</evidence>
<name>A0A1I7ZZJ1_9BILA</name>
<dbReference type="Pfam" id="PF01273">
    <property type="entry name" value="LBP_BPI_CETP"/>
    <property type="match status" value="1"/>
</dbReference>
<sequence length="493" mass="53294">MTMLPTATVLLLFGLLGRCSSEPAGIQLQLGQRGVDVLVRTAVTLLDKEIPGLQLPEVAGDFGTLIKGSYSLSGIVVSAFNVDAQESKADFVKGQGVETKIGGLAFEIDGDYEVDIKAPIPLKKTGTFKAKSSKGTADVEVRILSQEGHPRLEAMKCSLDIGTLEVELHGGFLDKLIDMFKKLIALVIKPKVDTAVCQKLSEVITEQLDPLLRRLPLEASFLDGFHFDYALTADPQVGDEWISVPLEGKSWFTGHENDTAIPKPSGVLKPVSGEQMLCVAVDAEAVLGSAALAFEESPRSHFVLDNDMLRHFPENIRNFFQCACADGMCIGAIFPSVRRHCHAGASLQFESNATAAVAPIAVNSSGVFATLRTNGTLEVLFPDQTRYDLGDIGSETVVLLEDSFRIENNTLRGEAKLISTHFSVIYSSIGPFTKYLLNLVWRDGVFGVMNGIINPLLKKGIPLPAIEHVALQNSSISFADDEVILCSDFVLSL</sequence>
<evidence type="ECO:0000256" key="3">
    <source>
        <dbReference type="SAM" id="SignalP"/>
    </source>
</evidence>
<organism evidence="6 7">
    <name type="scientific">Steinernema glaseri</name>
    <dbReference type="NCBI Taxonomy" id="37863"/>
    <lineage>
        <taxon>Eukaryota</taxon>
        <taxon>Metazoa</taxon>
        <taxon>Ecdysozoa</taxon>
        <taxon>Nematoda</taxon>
        <taxon>Chromadorea</taxon>
        <taxon>Rhabditida</taxon>
        <taxon>Tylenchina</taxon>
        <taxon>Panagrolaimomorpha</taxon>
        <taxon>Strongyloidoidea</taxon>
        <taxon>Steinernematidae</taxon>
        <taxon>Steinernema</taxon>
    </lineage>
</organism>
<dbReference type="GO" id="GO:0005615">
    <property type="term" value="C:extracellular space"/>
    <property type="evidence" value="ECO:0007669"/>
    <property type="project" value="TreeGrafter"/>
</dbReference>
<dbReference type="PANTHER" id="PTHR10504:SF133">
    <property type="entry name" value="LIPID-BINDING SERUM GLYCOPROTEIN C-TERMINAL DOMAIN-CONTAINING PROTEIN"/>
    <property type="match status" value="1"/>
</dbReference>